<feature type="transmembrane region" description="Helical" evidence="8">
    <location>
        <begin position="306"/>
        <end position="323"/>
    </location>
</feature>
<dbReference type="Gene3D" id="1.10.3470.10">
    <property type="entry name" value="ABC transporter involved in vitamin B12 uptake, BtuC"/>
    <property type="match status" value="1"/>
</dbReference>
<keyword evidence="4" id="KW-1003">Cell membrane</keyword>
<evidence type="ECO:0000256" key="4">
    <source>
        <dbReference type="ARBA" id="ARBA00022475"/>
    </source>
</evidence>
<keyword evidence="5 8" id="KW-0812">Transmembrane</keyword>
<dbReference type="AlphaFoldDB" id="A0A2A9DMT3"/>
<dbReference type="STRING" id="1724.GCA_001044175_02192"/>
<protein>
    <submittedName>
        <fullName evidence="9">Iron complex transport system permease protein</fullName>
    </submittedName>
</protein>
<feature type="transmembrane region" description="Helical" evidence="8">
    <location>
        <begin position="174"/>
        <end position="200"/>
    </location>
</feature>
<name>A0A2A9DMT3_9CORY</name>
<evidence type="ECO:0000256" key="2">
    <source>
        <dbReference type="ARBA" id="ARBA00007935"/>
    </source>
</evidence>
<dbReference type="Proteomes" id="UP000221653">
    <property type="component" value="Unassembled WGS sequence"/>
</dbReference>
<comment type="caution">
    <text evidence="9">The sequence shown here is derived from an EMBL/GenBank/DDBJ whole genome shotgun (WGS) entry which is preliminary data.</text>
</comment>
<evidence type="ECO:0000313" key="10">
    <source>
        <dbReference type="Proteomes" id="UP000221653"/>
    </source>
</evidence>
<evidence type="ECO:0000256" key="5">
    <source>
        <dbReference type="ARBA" id="ARBA00022692"/>
    </source>
</evidence>
<feature type="transmembrane region" description="Helical" evidence="8">
    <location>
        <begin position="21"/>
        <end position="43"/>
    </location>
</feature>
<dbReference type="RefSeq" id="WP_048380752.1">
    <property type="nucleotide sequence ID" value="NZ_LDYE01000008.1"/>
</dbReference>
<feature type="transmembrane region" description="Helical" evidence="8">
    <location>
        <begin position="335"/>
        <end position="354"/>
    </location>
</feature>
<gene>
    <name evidence="9" type="ORF">ATK06_1140</name>
</gene>
<dbReference type="EMBL" id="PDJF01000001">
    <property type="protein sequence ID" value="PFG28057.1"/>
    <property type="molecule type" value="Genomic_DNA"/>
</dbReference>
<dbReference type="PANTHER" id="PTHR30472:SF24">
    <property type="entry name" value="FERRIC ENTEROBACTIN TRANSPORT SYSTEM PERMEASE PROTEIN FEPG"/>
    <property type="match status" value="1"/>
</dbReference>
<dbReference type="GO" id="GO:0022857">
    <property type="term" value="F:transmembrane transporter activity"/>
    <property type="evidence" value="ECO:0007669"/>
    <property type="project" value="InterPro"/>
</dbReference>
<dbReference type="GO" id="GO:0033214">
    <property type="term" value="P:siderophore-iron import into cell"/>
    <property type="evidence" value="ECO:0007669"/>
    <property type="project" value="TreeGrafter"/>
</dbReference>
<organism evidence="9 10">
    <name type="scientific">Corynebacterium renale</name>
    <dbReference type="NCBI Taxonomy" id="1724"/>
    <lineage>
        <taxon>Bacteria</taxon>
        <taxon>Bacillati</taxon>
        <taxon>Actinomycetota</taxon>
        <taxon>Actinomycetes</taxon>
        <taxon>Mycobacteriales</taxon>
        <taxon>Corynebacteriaceae</taxon>
        <taxon>Corynebacterium</taxon>
    </lineage>
</organism>
<evidence type="ECO:0000256" key="1">
    <source>
        <dbReference type="ARBA" id="ARBA00004651"/>
    </source>
</evidence>
<feature type="transmembrane region" description="Helical" evidence="8">
    <location>
        <begin position="117"/>
        <end position="136"/>
    </location>
</feature>
<keyword evidence="7 8" id="KW-0472">Membrane</keyword>
<evidence type="ECO:0000313" key="9">
    <source>
        <dbReference type="EMBL" id="PFG28057.1"/>
    </source>
</evidence>
<feature type="transmembrane region" description="Helical" evidence="8">
    <location>
        <begin position="79"/>
        <end position="97"/>
    </location>
</feature>
<comment type="similarity">
    <text evidence="2">Belongs to the binding-protein-dependent transport system permease family. FecCD subfamily.</text>
</comment>
<dbReference type="SUPFAM" id="SSF81345">
    <property type="entry name" value="ABC transporter involved in vitamin B12 uptake, BtuC"/>
    <property type="match status" value="1"/>
</dbReference>
<dbReference type="OrthoDB" id="4455417at2"/>
<evidence type="ECO:0000256" key="3">
    <source>
        <dbReference type="ARBA" id="ARBA00022448"/>
    </source>
</evidence>
<evidence type="ECO:0000256" key="7">
    <source>
        <dbReference type="ARBA" id="ARBA00023136"/>
    </source>
</evidence>
<dbReference type="GO" id="GO:0005886">
    <property type="term" value="C:plasma membrane"/>
    <property type="evidence" value="ECO:0007669"/>
    <property type="project" value="UniProtKB-SubCell"/>
</dbReference>
<keyword evidence="3" id="KW-0813">Transport</keyword>
<dbReference type="InterPro" id="IPR037294">
    <property type="entry name" value="ABC_BtuC-like"/>
</dbReference>
<dbReference type="CDD" id="cd06550">
    <property type="entry name" value="TM_ABC_iron-siderophores_like"/>
    <property type="match status" value="1"/>
</dbReference>
<feature type="transmembrane region" description="Helical" evidence="8">
    <location>
        <begin position="148"/>
        <end position="168"/>
    </location>
</feature>
<reference evidence="9 10" key="1">
    <citation type="submission" date="2017-10" db="EMBL/GenBank/DDBJ databases">
        <title>Sequencing the genomes of 1000 actinobacteria strains.</title>
        <authorList>
            <person name="Klenk H.-P."/>
        </authorList>
    </citation>
    <scope>NUCLEOTIDE SEQUENCE [LARGE SCALE GENOMIC DNA]</scope>
    <source>
        <strain evidence="9 10">DSM 20688</strain>
    </source>
</reference>
<evidence type="ECO:0000256" key="8">
    <source>
        <dbReference type="SAM" id="Phobius"/>
    </source>
</evidence>
<proteinExistence type="inferred from homology"/>
<dbReference type="PANTHER" id="PTHR30472">
    <property type="entry name" value="FERRIC ENTEROBACTIN TRANSPORT SYSTEM PERMEASE PROTEIN"/>
    <property type="match status" value="1"/>
</dbReference>
<feature type="transmembrane region" description="Helical" evidence="8">
    <location>
        <begin position="221"/>
        <end position="247"/>
    </location>
</feature>
<sequence>MSTTAQYSPRILRVGACVVPFNVRLVVGILITLVITVLVAVWALTQGSYSLTMGQVAAVFTGSGTHIQRTVVLEMRLGRVLVAIVVGAALGYAGALTQNVARNALASPDILGITQGASLAAASTIIFAGAGTGGIVEASASGLMSTVGVPGAAILGAVITALVVWLVSGAPKSSMIHVVLIGVAASIFFSAATTWILAYAQLDRAASARMWLTGSLNGRDFNHLWIPLAVVLCAVAAAGWIAFQLAALTLGETTATVLGLRVRRVQLVHLLTAVVLTAVAVAATGPIGFIAFVCPHLARMLANTPAPPLLFSAVLGGCVLLIADQVARVVLPWELPVGVVTSVVGAPFLLYMIIRTRRLESI</sequence>
<feature type="transmembrane region" description="Helical" evidence="8">
    <location>
        <begin position="267"/>
        <end position="294"/>
    </location>
</feature>
<evidence type="ECO:0000256" key="6">
    <source>
        <dbReference type="ARBA" id="ARBA00022989"/>
    </source>
</evidence>
<accession>A0A2A9DMT3</accession>
<comment type="subcellular location">
    <subcellularLocation>
        <location evidence="1">Cell membrane</location>
        <topology evidence="1">Multi-pass membrane protein</topology>
    </subcellularLocation>
</comment>
<keyword evidence="10" id="KW-1185">Reference proteome</keyword>
<dbReference type="InterPro" id="IPR000522">
    <property type="entry name" value="ABC_transptr_permease_BtuC"/>
</dbReference>
<dbReference type="Pfam" id="PF01032">
    <property type="entry name" value="FecCD"/>
    <property type="match status" value="1"/>
</dbReference>
<keyword evidence="6 8" id="KW-1133">Transmembrane helix</keyword>